<dbReference type="PANTHER" id="PTHR46512">
    <property type="entry name" value="PEPTIDYLPROLYL ISOMERASE"/>
    <property type="match status" value="1"/>
</dbReference>
<feature type="coiled-coil region" evidence="8">
    <location>
        <begin position="780"/>
        <end position="814"/>
    </location>
</feature>
<protein>
    <recommendedName>
        <fullName evidence="2 7">peptidylprolyl isomerase</fullName>
        <ecNumber evidence="2 7">5.2.1.8</ecNumber>
    </recommendedName>
</protein>
<dbReference type="GO" id="GO:0003755">
    <property type="term" value="F:peptidyl-prolyl cis-trans isomerase activity"/>
    <property type="evidence" value="ECO:0007669"/>
    <property type="project" value="UniProtKB-KW"/>
</dbReference>
<keyword evidence="5 7" id="KW-0697">Rotamase</keyword>
<evidence type="ECO:0000256" key="9">
    <source>
        <dbReference type="SAM" id="MobiDB-lite"/>
    </source>
</evidence>
<proteinExistence type="predicted"/>
<reference evidence="11" key="1">
    <citation type="submission" date="2021-02" db="EMBL/GenBank/DDBJ databases">
        <authorList>
            <person name="Dougan E. K."/>
            <person name="Rhodes N."/>
            <person name="Thang M."/>
            <person name="Chan C."/>
        </authorList>
    </citation>
    <scope>NUCLEOTIDE SEQUENCE</scope>
</reference>
<evidence type="ECO:0000256" key="4">
    <source>
        <dbReference type="ARBA" id="ARBA00022803"/>
    </source>
</evidence>
<evidence type="ECO:0000256" key="8">
    <source>
        <dbReference type="SAM" id="Coils"/>
    </source>
</evidence>
<evidence type="ECO:0000256" key="3">
    <source>
        <dbReference type="ARBA" id="ARBA00022737"/>
    </source>
</evidence>
<feature type="region of interest" description="Disordered" evidence="9">
    <location>
        <begin position="917"/>
        <end position="951"/>
    </location>
</feature>
<dbReference type="AlphaFoldDB" id="A0A812R316"/>
<name>A0A812R316_9DINO</name>
<keyword evidence="4" id="KW-0802">TPR repeat</keyword>
<evidence type="ECO:0000256" key="5">
    <source>
        <dbReference type="ARBA" id="ARBA00023110"/>
    </source>
</evidence>
<dbReference type="EC" id="5.2.1.8" evidence="2 7"/>
<dbReference type="SUPFAM" id="SSF48452">
    <property type="entry name" value="TPR-like"/>
    <property type="match status" value="1"/>
</dbReference>
<organism evidence="11 12">
    <name type="scientific">Symbiodinium natans</name>
    <dbReference type="NCBI Taxonomy" id="878477"/>
    <lineage>
        <taxon>Eukaryota</taxon>
        <taxon>Sar</taxon>
        <taxon>Alveolata</taxon>
        <taxon>Dinophyceae</taxon>
        <taxon>Suessiales</taxon>
        <taxon>Symbiodiniaceae</taxon>
        <taxon>Symbiodinium</taxon>
    </lineage>
</organism>
<keyword evidence="3" id="KW-0677">Repeat</keyword>
<evidence type="ECO:0000259" key="10">
    <source>
        <dbReference type="PROSITE" id="PS50059"/>
    </source>
</evidence>
<dbReference type="InterPro" id="IPR011990">
    <property type="entry name" value="TPR-like_helical_dom_sf"/>
</dbReference>
<dbReference type="SMART" id="SM00028">
    <property type="entry name" value="TPR"/>
    <property type="match status" value="3"/>
</dbReference>
<dbReference type="Gene3D" id="1.25.40.10">
    <property type="entry name" value="Tetratricopeptide repeat domain"/>
    <property type="match status" value="1"/>
</dbReference>
<dbReference type="SUPFAM" id="SSF54534">
    <property type="entry name" value="FKBP-like"/>
    <property type="match status" value="1"/>
</dbReference>
<keyword evidence="8" id="KW-0175">Coiled coil</keyword>
<accession>A0A812R316</accession>
<feature type="domain" description="PPIase FKBP-type" evidence="10">
    <location>
        <begin position="27"/>
        <end position="127"/>
    </location>
</feature>
<evidence type="ECO:0000256" key="2">
    <source>
        <dbReference type="ARBA" id="ARBA00013194"/>
    </source>
</evidence>
<gene>
    <name evidence="11" type="primary">FKBP65</name>
    <name evidence="11" type="ORF">SNAT2548_LOCUS22630</name>
</gene>
<keyword evidence="12" id="KW-1185">Reference proteome</keyword>
<dbReference type="PANTHER" id="PTHR46512:SF9">
    <property type="entry name" value="PEPTIDYLPROLYL ISOMERASE"/>
    <property type="match status" value="1"/>
</dbReference>
<comment type="catalytic activity">
    <reaction evidence="1 7">
        <text>[protein]-peptidylproline (omega=180) = [protein]-peptidylproline (omega=0)</text>
        <dbReference type="Rhea" id="RHEA:16237"/>
        <dbReference type="Rhea" id="RHEA-COMP:10747"/>
        <dbReference type="Rhea" id="RHEA-COMP:10748"/>
        <dbReference type="ChEBI" id="CHEBI:83833"/>
        <dbReference type="ChEBI" id="CHEBI:83834"/>
        <dbReference type="EC" id="5.2.1.8"/>
    </reaction>
</comment>
<evidence type="ECO:0000256" key="1">
    <source>
        <dbReference type="ARBA" id="ARBA00000971"/>
    </source>
</evidence>
<feature type="compositionally biased region" description="Basic and acidic residues" evidence="9">
    <location>
        <begin position="917"/>
        <end position="935"/>
    </location>
</feature>
<sequence length="997" mass="108637">MDDLLGNGKLLKEVLKDNPEGRVPQTGDRVTVHYTCRLGASNGSLLDDSRGRNEPCSFTLGQGEVILAWEQAICSMHCGELAALTVHPEMAFGDAQVAGGAIPAGRPPCLDEAKRTLYFELELLDALAPEELDVCREDLSAEERLVQATKAKEEGNTHFKVGSWEQAASSYLSALELLGFEEHADQRAEEGVWSDAIRSESRKTLALACQLNLSQCMLKLEDHQAARCHAEAALILHPRHSKALYRRGLACLGCELFHQAKEDLREAAKLEPRNAEIRRHLQESGPQWGLGSPLRVLTSTSTSAKRVNKLDFTGSVHALTPAARGVACHSVFELERCSRDSCFCTWVTWTFVAREVSSASAASPVDKVLSALSEMKSTGLAEMDAEKTQHAEFSAFCEKTLSEKASAIAEGKDSSEQLEAKIEKLQASISKLGGELQMHAQDILTTNKDTDDAKALRTQEAADFAATLKEYEESIDAIGRATQTLKDQDFSRPQAEKAALAQFSGAVGPALPSLSGVSAASTPKQLNAVLAAFLQADPKATGYDFQSGGVIKMLKQLKTKFQAEKADLEKTEATKKSSHELLMTSLAKQLTSSEETKAEKTQFKSKAEEDLATAKSDLEETAKTLAADTKYRQDLLMECKDKSEEFKKSQALRSEEIEAINMATEIISGKSVAGSAEKHMSGLLQISTSLASLRSVKRPSQVSSALSILEAGARDLKSRDLGLLVQRINALADAGPHDSDLSSIKGLLEKLLANLEATADSEIEHQAFCKKELAGNNRTRAKQTDALESVSAELDQLQTSLAKITEEIATTSAQITELSTAMSEATGLRQKEKAKNKATIKDAQVAQDSVAKAMGILQDFYDKSGTSFLQGASQQKKILGLLETLLGDFSRLEAETSAAEQASDKEFRTFMEDSRVDQAEKRMDSQHLEEKKEQQGKLMAQRQADQTSLQTQLDSANKYYEELAKQCLSDESDAAKKEALRQQEVQNLKTALKELSD</sequence>
<dbReference type="EMBL" id="CAJNDS010002294">
    <property type="protein sequence ID" value="CAE7416161.1"/>
    <property type="molecule type" value="Genomic_DNA"/>
</dbReference>
<comment type="caution">
    <text evidence="11">The sequence shown here is derived from an EMBL/GenBank/DDBJ whole genome shotgun (WGS) entry which is preliminary data.</text>
</comment>
<dbReference type="InterPro" id="IPR050754">
    <property type="entry name" value="FKBP4/5/8-like"/>
</dbReference>
<dbReference type="InterPro" id="IPR001179">
    <property type="entry name" value="PPIase_FKBP_dom"/>
</dbReference>
<dbReference type="Pfam" id="PF00254">
    <property type="entry name" value="FKBP_C"/>
    <property type="match status" value="1"/>
</dbReference>
<evidence type="ECO:0000256" key="6">
    <source>
        <dbReference type="ARBA" id="ARBA00023235"/>
    </source>
</evidence>
<dbReference type="Proteomes" id="UP000604046">
    <property type="component" value="Unassembled WGS sequence"/>
</dbReference>
<dbReference type="Gene3D" id="3.10.50.40">
    <property type="match status" value="1"/>
</dbReference>
<keyword evidence="6 7" id="KW-0413">Isomerase</keyword>
<dbReference type="InterPro" id="IPR019734">
    <property type="entry name" value="TPR_rpt"/>
</dbReference>
<evidence type="ECO:0000313" key="12">
    <source>
        <dbReference type="Proteomes" id="UP000604046"/>
    </source>
</evidence>
<dbReference type="PROSITE" id="PS50059">
    <property type="entry name" value="FKBP_PPIASE"/>
    <property type="match status" value="1"/>
</dbReference>
<evidence type="ECO:0000313" key="11">
    <source>
        <dbReference type="EMBL" id="CAE7416161.1"/>
    </source>
</evidence>
<feature type="coiled-coil region" evidence="8">
    <location>
        <begin position="408"/>
        <end position="435"/>
    </location>
</feature>
<dbReference type="InterPro" id="IPR046357">
    <property type="entry name" value="PPIase_dom_sf"/>
</dbReference>
<dbReference type="OrthoDB" id="430129at2759"/>
<evidence type="ECO:0000256" key="7">
    <source>
        <dbReference type="PROSITE-ProRule" id="PRU00277"/>
    </source>
</evidence>